<evidence type="ECO:0000259" key="7">
    <source>
        <dbReference type="Pfam" id="PF17827"/>
    </source>
</evidence>
<evidence type="ECO:0000259" key="6">
    <source>
        <dbReference type="Pfam" id="PF05175"/>
    </source>
</evidence>
<dbReference type="Pfam" id="PF05175">
    <property type="entry name" value="MTS"/>
    <property type="match status" value="1"/>
</dbReference>
<reference evidence="8" key="1">
    <citation type="submission" date="2022-07" db="EMBL/GenBank/DDBJ databases">
        <title>Tahibacter sp., a new gammaproteobacterium isolated from the silt sample collected at pig farm.</title>
        <authorList>
            <person name="Chen H."/>
        </authorList>
    </citation>
    <scope>NUCLEOTIDE SEQUENCE</scope>
    <source>
        <strain evidence="8">P2K</strain>
    </source>
</reference>
<dbReference type="Gene3D" id="1.10.8.10">
    <property type="entry name" value="DNA helicase RuvA subunit, C-terminal domain"/>
    <property type="match status" value="1"/>
</dbReference>
<dbReference type="PANTHER" id="PTHR18895:SF74">
    <property type="entry name" value="MTRF1L RELEASE FACTOR GLUTAMINE METHYLTRANSFERASE"/>
    <property type="match status" value="1"/>
</dbReference>
<dbReference type="InterPro" id="IPR002052">
    <property type="entry name" value="DNA_methylase_N6_adenine_CS"/>
</dbReference>
<dbReference type="EC" id="2.1.1.297" evidence="5"/>
<evidence type="ECO:0000256" key="4">
    <source>
        <dbReference type="ARBA" id="ARBA00048391"/>
    </source>
</evidence>
<sequence>MSRLRDSLAAAAARLPGEEARLEAEVLLLHLLQRPRAWLFAHADDELDACVAGRYEDLVQRRLAGEPVAYLTGEREFWSLPLQVNAATLIPRADTERLVELALERLPLDRAAAVADLGTGSGAIALAIAKERPRAQVVATDRSAAALAVAGGNARKLSIGNVEFVESDWFAALRGRVFDLIVSNPPYIAVQDPHLSQGDLRFEPVGALASGADGLDDLRRIVAGACLHLRPGGWLLLEHGYDQGEAVRALLTAAGFADVATWRDLGGQERVSGGRAGIKG</sequence>
<feature type="binding site" evidence="5">
    <location>
        <position position="141"/>
    </location>
    <ligand>
        <name>S-adenosyl-L-methionine</name>
        <dbReference type="ChEBI" id="CHEBI:59789"/>
    </ligand>
</feature>
<proteinExistence type="inferred from homology"/>
<organism evidence="8 9">
    <name type="scientific">Tahibacter harae</name>
    <dbReference type="NCBI Taxonomy" id="2963937"/>
    <lineage>
        <taxon>Bacteria</taxon>
        <taxon>Pseudomonadati</taxon>
        <taxon>Pseudomonadota</taxon>
        <taxon>Gammaproteobacteria</taxon>
        <taxon>Lysobacterales</taxon>
        <taxon>Rhodanobacteraceae</taxon>
        <taxon>Tahibacter</taxon>
    </lineage>
</organism>
<dbReference type="InterPro" id="IPR050320">
    <property type="entry name" value="N5-glutamine_MTase"/>
</dbReference>
<feature type="domain" description="Methyltransferase small" evidence="6">
    <location>
        <begin position="101"/>
        <end position="191"/>
    </location>
</feature>
<dbReference type="Pfam" id="PF17827">
    <property type="entry name" value="PrmC_N"/>
    <property type="match status" value="1"/>
</dbReference>
<feature type="binding site" evidence="5">
    <location>
        <begin position="118"/>
        <end position="122"/>
    </location>
    <ligand>
        <name>S-adenosyl-L-methionine</name>
        <dbReference type="ChEBI" id="CHEBI:59789"/>
    </ligand>
</feature>
<name>A0ABT1QQP4_9GAMM</name>
<dbReference type="NCBIfam" id="TIGR03534">
    <property type="entry name" value="RF_mod_PrmC"/>
    <property type="match status" value="1"/>
</dbReference>
<accession>A0ABT1QQP4</accession>
<dbReference type="CDD" id="cd02440">
    <property type="entry name" value="AdoMet_MTases"/>
    <property type="match status" value="1"/>
</dbReference>
<evidence type="ECO:0000256" key="5">
    <source>
        <dbReference type="HAMAP-Rule" id="MF_02126"/>
    </source>
</evidence>
<keyword evidence="9" id="KW-1185">Reference proteome</keyword>
<keyword evidence="2 5" id="KW-0808">Transferase</keyword>
<keyword evidence="3 5" id="KW-0949">S-adenosyl-L-methionine</keyword>
<dbReference type="PROSITE" id="PS00092">
    <property type="entry name" value="N6_MTASE"/>
    <property type="match status" value="1"/>
</dbReference>
<dbReference type="PANTHER" id="PTHR18895">
    <property type="entry name" value="HEMK METHYLTRANSFERASE"/>
    <property type="match status" value="1"/>
</dbReference>
<dbReference type="InterPro" id="IPR029063">
    <property type="entry name" value="SAM-dependent_MTases_sf"/>
</dbReference>
<feature type="domain" description="Release factor glutamine methyltransferase N-terminal" evidence="7">
    <location>
        <begin position="8"/>
        <end position="73"/>
    </location>
</feature>
<comment type="function">
    <text evidence="5">Methylates the class 1 translation termination release factors RF1/PrfA and RF2/PrfB on the glutamine residue of the universally conserved GGQ motif.</text>
</comment>
<protein>
    <recommendedName>
        <fullName evidence="5">Release factor glutamine methyltransferase</fullName>
        <shortName evidence="5">RF MTase</shortName>
        <ecNumber evidence="5">2.1.1.297</ecNumber>
    </recommendedName>
    <alternativeName>
        <fullName evidence="5">N5-glutamine methyltransferase PrmC</fullName>
    </alternativeName>
    <alternativeName>
        <fullName evidence="5">Protein-(glutamine-N5) MTase PrmC</fullName>
    </alternativeName>
    <alternativeName>
        <fullName evidence="5">Protein-glutamine N-methyltransferase PrmC</fullName>
    </alternativeName>
</protein>
<dbReference type="SUPFAM" id="SSF53335">
    <property type="entry name" value="S-adenosyl-L-methionine-dependent methyltransferases"/>
    <property type="match status" value="1"/>
</dbReference>
<dbReference type="InterPro" id="IPR019874">
    <property type="entry name" value="RF_methyltr_PrmC"/>
</dbReference>
<feature type="binding site" evidence="5">
    <location>
        <position position="169"/>
    </location>
    <ligand>
        <name>S-adenosyl-L-methionine</name>
        <dbReference type="ChEBI" id="CHEBI:59789"/>
    </ligand>
</feature>
<comment type="similarity">
    <text evidence="5">Belongs to the protein N5-glutamine methyltransferase family. PrmC subfamily.</text>
</comment>
<evidence type="ECO:0000313" key="9">
    <source>
        <dbReference type="Proteomes" id="UP001165498"/>
    </source>
</evidence>
<comment type="catalytic activity">
    <reaction evidence="4 5">
        <text>L-glutaminyl-[peptide chain release factor] + S-adenosyl-L-methionine = N(5)-methyl-L-glutaminyl-[peptide chain release factor] + S-adenosyl-L-homocysteine + H(+)</text>
        <dbReference type="Rhea" id="RHEA:42896"/>
        <dbReference type="Rhea" id="RHEA-COMP:10271"/>
        <dbReference type="Rhea" id="RHEA-COMP:10272"/>
        <dbReference type="ChEBI" id="CHEBI:15378"/>
        <dbReference type="ChEBI" id="CHEBI:30011"/>
        <dbReference type="ChEBI" id="CHEBI:57856"/>
        <dbReference type="ChEBI" id="CHEBI:59789"/>
        <dbReference type="ChEBI" id="CHEBI:61891"/>
        <dbReference type="EC" id="2.1.1.297"/>
    </reaction>
</comment>
<dbReference type="HAMAP" id="MF_02126">
    <property type="entry name" value="RF_methyltr_PrmC"/>
    <property type="match status" value="1"/>
</dbReference>
<dbReference type="Gene3D" id="3.40.50.150">
    <property type="entry name" value="Vaccinia Virus protein VP39"/>
    <property type="match status" value="1"/>
</dbReference>
<dbReference type="GO" id="GO:0102559">
    <property type="term" value="F:peptide chain release factor N(5)-glutamine methyltransferase activity"/>
    <property type="evidence" value="ECO:0007669"/>
    <property type="project" value="UniProtKB-EC"/>
</dbReference>
<dbReference type="InterPro" id="IPR040758">
    <property type="entry name" value="PrmC_N"/>
</dbReference>
<evidence type="ECO:0000256" key="2">
    <source>
        <dbReference type="ARBA" id="ARBA00022679"/>
    </source>
</evidence>
<dbReference type="InterPro" id="IPR007848">
    <property type="entry name" value="Small_mtfrase_dom"/>
</dbReference>
<dbReference type="InterPro" id="IPR004556">
    <property type="entry name" value="HemK-like"/>
</dbReference>
<dbReference type="Proteomes" id="UP001165498">
    <property type="component" value="Unassembled WGS sequence"/>
</dbReference>
<dbReference type="GO" id="GO:0032259">
    <property type="term" value="P:methylation"/>
    <property type="evidence" value="ECO:0007669"/>
    <property type="project" value="UniProtKB-KW"/>
</dbReference>
<comment type="caution">
    <text evidence="8">The sequence shown here is derived from an EMBL/GenBank/DDBJ whole genome shotgun (WGS) entry which is preliminary data.</text>
</comment>
<feature type="binding site" evidence="5">
    <location>
        <begin position="184"/>
        <end position="187"/>
    </location>
    <ligand>
        <name>substrate</name>
    </ligand>
</feature>
<evidence type="ECO:0000256" key="3">
    <source>
        <dbReference type="ARBA" id="ARBA00022691"/>
    </source>
</evidence>
<gene>
    <name evidence="5 8" type="primary">prmC</name>
    <name evidence="8" type="ORF">NM961_07650</name>
</gene>
<dbReference type="EMBL" id="JANFQO010000005">
    <property type="protein sequence ID" value="MCQ4164582.1"/>
    <property type="molecule type" value="Genomic_DNA"/>
</dbReference>
<evidence type="ECO:0000313" key="8">
    <source>
        <dbReference type="EMBL" id="MCQ4164582.1"/>
    </source>
</evidence>
<dbReference type="RefSeq" id="WP_255913415.1">
    <property type="nucleotide sequence ID" value="NZ_JANFQO010000005.1"/>
</dbReference>
<evidence type="ECO:0000256" key="1">
    <source>
        <dbReference type="ARBA" id="ARBA00022603"/>
    </source>
</evidence>
<dbReference type="NCBIfam" id="TIGR00536">
    <property type="entry name" value="hemK_fam"/>
    <property type="match status" value="1"/>
</dbReference>
<feature type="binding site" evidence="5">
    <location>
        <position position="184"/>
    </location>
    <ligand>
        <name>S-adenosyl-L-methionine</name>
        <dbReference type="ChEBI" id="CHEBI:59789"/>
    </ligand>
</feature>
<keyword evidence="1 5" id="KW-0489">Methyltransferase</keyword>